<feature type="compositionally biased region" description="Basic and acidic residues" evidence="1">
    <location>
        <begin position="1"/>
        <end position="10"/>
    </location>
</feature>
<evidence type="ECO:0000313" key="2">
    <source>
        <dbReference type="EMBL" id="KAF8791652.1"/>
    </source>
</evidence>
<comment type="caution">
    <text evidence="2">The sequence shown here is derived from an EMBL/GenBank/DDBJ whole genome shotgun (WGS) entry which is preliminary data.</text>
</comment>
<reference evidence="2" key="1">
    <citation type="journal article" date="2020" name="bioRxiv">
        <title>Chromosome-level reference genome of the European wasp spider Argiope bruennichi: a resource for studies on range expansion and evolutionary adaptation.</title>
        <authorList>
            <person name="Sheffer M.M."/>
            <person name="Hoppe A."/>
            <person name="Krehenwinkel H."/>
            <person name="Uhl G."/>
            <person name="Kuss A.W."/>
            <person name="Jensen L."/>
            <person name="Jensen C."/>
            <person name="Gillespie R.G."/>
            <person name="Hoff K.J."/>
            <person name="Prost S."/>
        </authorList>
    </citation>
    <scope>NUCLEOTIDE SEQUENCE</scope>
</reference>
<name>A0A8T0FMB5_ARGBR</name>
<dbReference type="AlphaFoldDB" id="A0A8T0FMB5"/>
<evidence type="ECO:0000256" key="1">
    <source>
        <dbReference type="SAM" id="MobiDB-lite"/>
    </source>
</evidence>
<feature type="region of interest" description="Disordered" evidence="1">
    <location>
        <begin position="1"/>
        <end position="47"/>
    </location>
</feature>
<protein>
    <submittedName>
        <fullName evidence="2">Uncharacterized protein</fullName>
    </submittedName>
</protein>
<accession>A0A8T0FMB5</accession>
<sequence length="79" mass="8941">MERSSNKVLKEMGWPGSETSGFDEECVTANHSNTPISKSPRSERENMPIRMNMTQAEWSAHLIQSAERNGWPGSEDVQF</sequence>
<organism evidence="2 3">
    <name type="scientific">Argiope bruennichi</name>
    <name type="common">Wasp spider</name>
    <name type="synonym">Aranea bruennichi</name>
    <dbReference type="NCBI Taxonomy" id="94029"/>
    <lineage>
        <taxon>Eukaryota</taxon>
        <taxon>Metazoa</taxon>
        <taxon>Ecdysozoa</taxon>
        <taxon>Arthropoda</taxon>
        <taxon>Chelicerata</taxon>
        <taxon>Arachnida</taxon>
        <taxon>Araneae</taxon>
        <taxon>Araneomorphae</taxon>
        <taxon>Entelegynae</taxon>
        <taxon>Araneoidea</taxon>
        <taxon>Araneidae</taxon>
        <taxon>Argiope</taxon>
    </lineage>
</organism>
<feature type="compositionally biased region" description="Polar residues" evidence="1">
    <location>
        <begin position="29"/>
        <end position="39"/>
    </location>
</feature>
<dbReference type="Proteomes" id="UP000807504">
    <property type="component" value="Unassembled WGS sequence"/>
</dbReference>
<dbReference type="EMBL" id="JABXBU010000006">
    <property type="protein sequence ID" value="KAF8791652.1"/>
    <property type="molecule type" value="Genomic_DNA"/>
</dbReference>
<keyword evidence="3" id="KW-1185">Reference proteome</keyword>
<gene>
    <name evidence="2" type="ORF">HNY73_005017</name>
</gene>
<proteinExistence type="predicted"/>
<reference evidence="2" key="2">
    <citation type="submission" date="2020-06" db="EMBL/GenBank/DDBJ databases">
        <authorList>
            <person name="Sheffer M."/>
        </authorList>
    </citation>
    <scope>NUCLEOTIDE SEQUENCE</scope>
</reference>
<evidence type="ECO:0000313" key="3">
    <source>
        <dbReference type="Proteomes" id="UP000807504"/>
    </source>
</evidence>